<name>A0A0K1ZJG4_RALSL</name>
<evidence type="ECO:0000313" key="4">
    <source>
        <dbReference type="EMBL" id="CUV20457.1"/>
    </source>
</evidence>
<dbReference type="PANTHER" id="PTHR35848:SF6">
    <property type="entry name" value="CUPIN TYPE-2 DOMAIN-CONTAINING PROTEIN"/>
    <property type="match status" value="1"/>
</dbReference>
<dbReference type="InterPro" id="IPR014710">
    <property type="entry name" value="RmlC-like_jellyroll"/>
</dbReference>
<dbReference type="Proteomes" id="UP000262427">
    <property type="component" value="Chromosome CM"/>
</dbReference>
<dbReference type="EMBL" id="LN899820">
    <property type="protein sequence ID" value="CUV53532.1"/>
    <property type="molecule type" value="Genomic_DNA"/>
</dbReference>
<dbReference type="SUPFAM" id="SSF51182">
    <property type="entry name" value="RmlC-like cupins"/>
    <property type="match status" value="1"/>
</dbReference>
<keyword evidence="1" id="KW-0479">Metal-binding</keyword>
<protein>
    <submittedName>
        <fullName evidence="3">Cupin domain-containing protein</fullName>
    </submittedName>
</protein>
<organism evidence="5">
    <name type="scientific">Ralstonia solanacearum</name>
    <name type="common">Pseudomonas solanacearum</name>
    <dbReference type="NCBI Taxonomy" id="305"/>
    <lineage>
        <taxon>Bacteria</taxon>
        <taxon>Pseudomonadati</taxon>
        <taxon>Pseudomonadota</taxon>
        <taxon>Betaproteobacteria</taxon>
        <taxon>Burkholderiales</taxon>
        <taxon>Burkholderiaceae</taxon>
        <taxon>Ralstonia</taxon>
        <taxon>Ralstonia solanacearum species complex</taxon>
    </lineage>
</organism>
<evidence type="ECO:0000313" key="3">
    <source>
        <dbReference type="EMBL" id="AYA46631.1"/>
    </source>
</evidence>
<proteinExistence type="predicted"/>
<feature type="domain" description="Cupin type-2" evidence="2">
    <location>
        <begin position="40"/>
        <end position="108"/>
    </location>
</feature>
<dbReference type="InterPro" id="IPR011051">
    <property type="entry name" value="RmlC_Cupin_sf"/>
</dbReference>
<dbReference type="GO" id="GO:0046872">
    <property type="term" value="F:metal ion binding"/>
    <property type="evidence" value="ECO:0007669"/>
    <property type="project" value="UniProtKB-KW"/>
</dbReference>
<dbReference type="Pfam" id="PF07883">
    <property type="entry name" value="Cupin_2"/>
    <property type="match status" value="1"/>
</dbReference>
<accession>A0A0K1ZJG4</accession>
<dbReference type="PANTHER" id="PTHR35848">
    <property type="entry name" value="OXALATE-BINDING PROTEIN"/>
    <property type="match status" value="1"/>
</dbReference>
<reference evidence="7" key="3">
    <citation type="submission" date="2018-01" db="EMBL/GenBank/DDBJ databases">
        <title>Raltonia solanacearum P824 infects blueberry.</title>
        <authorList>
            <person name="Bocsanczy A.M."/>
            <person name="Norman D.J."/>
        </authorList>
    </citation>
    <scope>NUCLEOTIDE SEQUENCE [LARGE SCALE GENOMIC DNA]</scope>
    <source>
        <strain evidence="7">P824</strain>
    </source>
</reference>
<dbReference type="EMBL" id="LN899821">
    <property type="protein sequence ID" value="CUV20457.1"/>
    <property type="molecule type" value="Genomic_DNA"/>
</dbReference>
<evidence type="ECO:0000313" key="6">
    <source>
        <dbReference type="EMBL" id="UZF13376.1"/>
    </source>
</evidence>
<dbReference type="PATRIC" id="fig|305.107.peg.4595"/>
<reference evidence="6" key="4">
    <citation type="submission" date="2021-10" db="EMBL/GenBank/DDBJ databases">
        <title>Complete genome sequences of five Ralstonia solancearum strains isolated from sunflower.</title>
        <authorList>
            <person name="She X."/>
            <person name="He Z."/>
        </authorList>
    </citation>
    <scope>NUCLEOTIDE SEQUENCE</scope>
    <source>
        <strain evidence="6">RS638</strain>
    </source>
</reference>
<evidence type="ECO:0000313" key="7">
    <source>
        <dbReference type="Proteomes" id="UP000262427"/>
    </source>
</evidence>
<dbReference type="AlphaFoldDB" id="A0A0K1ZJG4"/>
<dbReference type="InterPro" id="IPR051610">
    <property type="entry name" value="GPI/OXD"/>
</dbReference>
<gene>
    <name evidence="6" type="ORF">LH706_09815</name>
    <name evidence="4" type="ORF">PSS4_v1_1510021</name>
    <name evidence="3" type="ORF">RSP824_09070</name>
    <name evidence="5" type="ORF">RUN215_v1_140093</name>
</gene>
<sequence>MTRSPIRLAFRATQVSETGLSVDEIDFGCFRAGATFEASRFEVAVGGFSPPEKHPEREIWMIAAGSGRLHYRGEVTDVRSGDCLTFDPNTEHSVHNTGTEPMRIFSVWWTERAP</sequence>
<dbReference type="EMBL" id="CP025741">
    <property type="protein sequence ID" value="AYA46631.1"/>
    <property type="molecule type" value="Genomic_DNA"/>
</dbReference>
<evidence type="ECO:0000259" key="2">
    <source>
        <dbReference type="Pfam" id="PF07883"/>
    </source>
</evidence>
<evidence type="ECO:0000313" key="5">
    <source>
        <dbReference type="EMBL" id="CUV53532.1"/>
    </source>
</evidence>
<evidence type="ECO:0000256" key="1">
    <source>
        <dbReference type="ARBA" id="ARBA00022723"/>
    </source>
</evidence>
<dbReference type="Gene3D" id="2.60.120.10">
    <property type="entry name" value="Jelly Rolls"/>
    <property type="match status" value="1"/>
</dbReference>
<reference evidence="3" key="2">
    <citation type="submission" date="2018-01" db="EMBL/GenBank/DDBJ databases">
        <title>Ralstonia pseudosolanacearum P824 infects blueberry.</title>
        <authorList>
            <person name="Bocsanczy A.M."/>
            <person name="Norman D.J."/>
        </authorList>
    </citation>
    <scope>NUCLEOTIDE SEQUENCE</scope>
    <source>
        <strain evidence="3">P824</strain>
    </source>
</reference>
<reference evidence="5" key="1">
    <citation type="submission" date="2015-10" db="EMBL/GenBank/DDBJ databases">
        <authorList>
            <person name="Gilbert D.G."/>
        </authorList>
    </citation>
    <scope>NUCLEOTIDE SEQUENCE</scope>
    <source>
        <strain evidence="5">Phyl III-seqv23</strain>
    </source>
</reference>
<dbReference type="InterPro" id="IPR013096">
    <property type="entry name" value="Cupin_2"/>
</dbReference>
<dbReference type="EMBL" id="CP085043">
    <property type="protein sequence ID" value="UZF13376.1"/>
    <property type="molecule type" value="Genomic_DNA"/>
</dbReference>